<dbReference type="PRINTS" id="PR01713">
    <property type="entry name" value="NUCEPIMERASE"/>
</dbReference>
<dbReference type="InterPro" id="IPR050177">
    <property type="entry name" value="Lipid_A_modif_metabolic_enz"/>
</dbReference>
<dbReference type="Proteomes" id="UP000249061">
    <property type="component" value="Unassembled WGS sequence"/>
</dbReference>
<dbReference type="CDD" id="cd05256">
    <property type="entry name" value="UDP_AE_SDR_e"/>
    <property type="match status" value="1"/>
</dbReference>
<comment type="caution">
    <text evidence="2">The sequence shown here is derived from an EMBL/GenBank/DDBJ whole genome shotgun (WGS) entry which is preliminary data.</text>
</comment>
<organism evidence="2 3">
    <name type="scientific">Archangium gephyra</name>
    <dbReference type="NCBI Taxonomy" id="48"/>
    <lineage>
        <taxon>Bacteria</taxon>
        <taxon>Pseudomonadati</taxon>
        <taxon>Myxococcota</taxon>
        <taxon>Myxococcia</taxon>
        <taxon>Myxococcales</taxon>
        <taxon>Cystobacterineae</taxon>
        <taxon>Archangiaceae</taxon>
        <taxon>Archangium</taxon>
    </lineage>
</organism>
<dbReference type="PANTHER" id="PTHR43245:SF13">
    <property type="entry name" value="UDP-D-APIOSE_UDP-D-XYLOSE SYNTHASE 2"/>
    <property type="match status" value="1"/>
</dbReference>
<feature type="domain" description="NAD-dependent epimerase/dehydratase" evidence="1">
    <location>
        <begin position="4"/>
        <end position="248"/>
    </location>
</feature>
<protein>
    <submittedName>
        <fullName evidence="2">LPS biosynthesis protein WbpP</fullName>
    </submittedName>
</protein>
<evidence type="ECO:0000313" key="3">
    <source>
        <dbReference type="Proteomes" id="UP000249061"/>
    </source>
</evidence>
<dbReference type="InterPro" id="IPR001509">
    <property type="entry name" value="Epimerase_deHydtase"/>
</dbReference>
<dbReference type="Gene3D" id="3.40.50.720">
    <property type="entry name" value="NAD(P)-binding Rossmann-like Domain"/>
    <property type="match status" value="1"/>
</dbReference>
<evidence type="ECO:0000259" key="1">
    <source>
        <dbReference type="Pfam" id="PF01370"/>
    </source>
</evidence>
<accession>A0A2W5SYN4</accession>
<dbReference type="InterPro" id="IPR036291">
    <property type="entry name" value="NAD(P)-bd_dom_sf"/>
</dbReference>
<name>A0A2W5SYN4_9BACT</name>
<dbReference type="Pfam" id="PF01370">
    <property type="entry name" value="Epimerase"/>
    <property type="match status" value="1"/>
</dbReference>
<dbReference type="AlphaFoldDB" id="A0A2W5SYN4"/>
<gene>
    <name evidence="2" type="ORF">DI536_33705</name>
</gene>
<dbReference type="SUPFAM" id="SSF51735">
    <property type="entry name" value="NAD(P)-binding Rossmann-fold domains"/>
    <property type="match status" value="1"/>
</dbReference>
<sequence length="320" mass="34887">MSTWLVTGGAGFIGSHLVETLLRDNEHVVVLDNLSTGYQHNLDDAVMRGGNGDKLTFLRGDLTNPADCAKACEGVDYVLNQAALGSVPRSIANPIDSHRSNVDGFVNMLIAARDAKVKRFVYASSSSVYGDDPTLPKQEARTGRVLSPYAATKHINEVYAGVFQRTYGLETVGLRYFNVFGPRQDPNGAYAAVMPRWMAAMQKGEPCLINGDGSTSRDFCYVKNAVQANLKAATTQIPGATDNVYNIAVGDKTSLLELHAMIAERFGVKAEPKFQDFRKGDIKDSQADISKARRLLGYEPTHTVAQGLDETVTYVKEKRS</sequence>
<evidence type="ECO:0000313" key="2">
    <source>
        <dbReference type="EMBL" id="PZR04706.1"/>
    </source>
</evidence>
<dbReference type="PANTHER" id="PTHR43245">
    <property type="entry name" value="BIFUNCTIONAL POLYMYXIN RESISTANCE PROTEIN ARNA"/>
    <property type="match status" value="1"/>
</dbReference>
<dbReference type="EMBL" id="QFQP01000053">
    <property type="protein sequence ID" value="PZR04706.1"/>
    <property type="molecule type" value="Genomic_DNA"/>
</dbReference>
<reference evidence="2 3" key="1">
    <citation type="submission" date="2017-08" db="EMBL/GenBank/DDBJ databases">
        <title>Infants hospitalized years apart are colonized by the same room-sourced microbial strains.</title>
        <authorList>
            <person name="Brooks B."/>
            <person name="Olm M.R."/>
            <person name="Firek B.A."/>
            <person name="Baker R."/>
            <person name="Thomas B.C."/>
            <person name="Morowitz M.J."/>
            <person name="Banfield J.F."/>
        </authorList>
    </citation>
    <scope>NUCLEOTIDE SEQUENCE [LARGE SCALE GENOMIC DNA]</scope>
    <source>
        <strain evidence="2">S2_003_000_R2_14</strain>
    </source>
</reference>
<proteinExistence type="predicted"/>
<dbReference type="Gene3D" id="3.90.25.10">
    <property type="entry name" value="UDP-galactose 4-epimerase, domain 1"/>
    <property type="match status" value="1"/>
</dbReference>